<gene>
    <name evidence="4" type="ORF">MIMGU_mgv1a004262mg</name>
</gene>
<dbReference type="EMBL" id="KI631699">
    <property type="protein sequence ID" value="EYU26391.1"/>
    <property type="molecule type" value="Genomic_DNA"/>
</dbReference>
<feature type="repeat" description="PPR" evidence="3">
    <location>
        <begin position="380"/>
        <end position="414"/>
    </location>
</feature>
<evidence type="ECO:0000256" key="2">
    <source>
        <dbReference type="ARBA" id="ARBA00022737"/>
    </source>
</evidence>
<comment type="similarity">
    <text evidence="1">Belongs to the PPR family. P subfamily.</text>
</comment>
<keyword evidence="2" id="KW-0677">Repeat</keyword>
<dbReference type="PROSITE" id="PS51375">
    <property type="entry name" value="PPR"/>
    <property type="match status" value="2"/>
</dbReference>
<dbReference type="InterPro" id="IPR011990">
    <property type="entry name" value="TPR-like_helical_dom_sf"/>
</dbReference>
<dbReference type="Proteomes" id="UP000030748">
    <property type="component" value="Unassembled WGS sequence"/>
</dbReference>
<dbReference type="Pfam" id="PF01535">
    <property type="entry name" value="PPR"/>
    <property type="match status" value="3"/>
</dbReference>
<dbReference type="SUPFAM" id="SSF48452">
    <property type="entry name" value="TPR-like"/>
    <property type="match status" value="1"/>
</dbReference>
<dbReference type="PANTHER" id="PTHR45717:SF7">
    <property type="entry name" value="PENTACOTRIPEPTIDE-REPEAT REGION OF PRORP DOMAIN-CONTAINING PROTEIN"/>
    <property type="match status" value="1"/>
</dbReference>
<dbReference type="PANTHER" id="PTHR45717">
    <property type="entry name" value="OS12G0527900 PROTEIN"/>
    <property type="match status" value="1"/>
</dbReference>
<proteinExistence type="inferred from homology"/>
<dbReference type="AlphaFoldDB" id="A0A022QEJ8"/>
<reference evidence="4 5" key="1">
    <citation type="journal article" date="2013" name="Proc. Natl. Acad. Sci. U.S.A.">
        <title>Fine-scale variation in meiotic recombination in Mimulus inferred from population shotgun sequencing.</title>
        <authorList>
            <person name="Hellsten U."/>
            <person name="Wright K.M."/>
            <person name="Jenkins J."/>
            <person name="Shu S."/>
            <person name="Yuan Y."/>
            <person name="Wessler S.R."/>
            <person name="Schmutz J."/>
            <person name="Willis J.H."/>
            <person name="Rokhsar D.S."/>
        </authorList>
    </citation>
    <scope>NUCLEOTIDE SEQUENCE [LARGE SCALE GENOMIC DNA]</scope>
    <source>
        <strain evidence="5">cv. DUN x IM62</strain>
    </source>
</reference>
<dbReference type="Gene3D" id="1.25.40.10">
    <property type="entry name" value="Tetratricopeptide repeat domain"/>
    <property type="match status" value="2"/>
</dbReference>
<dbReference type="InterPro" id="IPR002885">
    <property type="entry name" value="PPR_rpt"/>
</dbReference>
<evidence type="ECO:0000313" key="4">
    <source>
        <dbReference type="EMBL" id="EYU26391.1"/>
    </source>
</evidence>
<dbReference type="eggNOG" id="KOG4197">
    <property type="taxonomic scope" value="Eukaryota"/>
</dbReference>
<name>A0A022QEJ8_ERYGU</name>
<keyword evidence="5" id="KW-1185">Reference proteome</keyword>
<evidence type="ECO:0000313" key="5">
    <source>
        <dbReference type="Proteomes" id="UP000030748"/>
    </source>
</evidence>
<evidence type="ECO:0008006" key="6">
    <source>
        <dbReference type="Google" id="ProtNLM"/>
    </source>
</evidence>
<accession>A0A022QEJ8</accession>
<dbReference type="GO" id="GO:0003729">
    <property type="term" value="F:mRNA binding"/>
    <property type="evidence" value="ECO:0007669"/>
    <property type="project" value="UniProtKB-ARBA"/>
</dbReference>
<feature type="repeat" description="PPR" evidence="3">
    <location>
        <begin position="204"/>
        <end position="238"/>
    </location>
</feature>
<protein>
    <recommendedName>
        <fullName evidence="6">Pentacotripeptide-repeat region of PRORP domain-containing protein</fullName>
    </recommendedName>
</protein>
<evidence type="ECO:0000256" key="1">
    <source>
        <dbReference type="ARBA" id="ARBA00007626"/>
    </source>
</evidence>
<dbReference type="GO" id="GO:0005739">
    <property type="term" value="C:mitochondrion"/>
    <property type="evidence" value="ECO:0000318"/>
    <property type="project" value="GO_Central"/>
</dbReference>
<dbReference type="Pfam" id="PF13041">
    <property type="entry name" value="PPR_2"/>
    <property type="match status" value="1"/>
</dbReference>
<dbReference type="NCBIfam" id="TIGR00756">
    <property type="entry name" value="PPR"/>
    <property type="match status" value="1"/>
</dbReference>
<organism evidence="4 5">
    <name type="scientific">Erythranthe guttata</name>
    <name type="common">Yellow monkey flower</name>
    <name type="synonym">Mimulus guttatus</name>
    <dbReference type="NCBI Taxonomy" id="4155"/>
    <lineage>
        <taxon>Eukaryota</taxon>
        <taxon>Viridiplantae</taxon>
        <taxon>Streptophyta</taxon>
        <taxon>Embryophyta</taxon>
        <taxon>Tracheophyta</taxon>
        <taxon>Spermatophyta</taxon>
        <taxon>Magnoliopsida</taxon>
        <taxon>eudicotyledons</taxon>
        <taxon>Gunneridae</taxon>
        <taxon>Pentapetalae</taxon>
        <taxon>asterids</taxon>
        <taxon>lamiids</taxon>
        <taxon>Lamiales</taxon>
        <taxon>Phrymaceae</taxon>
        <taxon>Erythranthe</taxon>
    </lineage>
</organism>
<evidence type="ECO:0000256" key="3">
    <source>
        <dbReference type="PROSITE-ProRule" id="PRU00708"/>
    </source>
</evidence>
<sequence length="536" mass="60448">MSKLYAQSTAISSSAMFASSLNRSNLLQRLNSRYLGAVRRAFSCTIAATAAAAAAVPNGNASKYSASRSRNLFSRISPVRRDYDVVLVLDQWVSEGREINPLEFQRIIRDLRSRKRFSQALQISEWVSRNGSFKLSPSDKAVHLDLVGVVHGLEAAEGYFGNLPKEDKNEKTYGALLSCYVRSSLLSKALVHIQTMKEMGYGGTSLTYNNLMVLYKKVGQLEKIPEILSEMRNYGVAPNNFTYRVCISSFGERSDLIGMEKLLEEVELENGGLSLDWATCSIAAYFFVKGNEKEKALTCMKKLEQKLEKDAIGYNHLISLYAHIGDKNEMMRLWALQKVVCKKQINRDYITILGSLVKIEEFETAEEVLAEWDSCCHTYDFRVPNVLLIGYCQKGRVEKSELMLRNIVERGKKPIPNSWSIVASGYVDNGNMEKAFECMKEALAVKGDKLKWMPKPGLVTRLLHWIGDNCGIEEVEAFVCSLRTVIPVNRQMYHALIRASVRVGRDASWVLEMMKSDGIVVDDETFNMLCNLKMSE</sequence>